<dbReference type="Proteomes" id="UP000886595">
    <property type="component" value="Unassembled WGS sequence"/>
</dbReference>
<dbReference type="EMBL" id="JAAMPC010000001">
    <property type="protein sequence ID" value="KAG2330223.1"/>
    <property type="molecule type" value="Genomic_DNA"/>
</dbReference>
<name>A0A8X7WLG2_BRACI</name>
<protein>
    <submittedName>
        <fullName evidence="1">Uncharacterized protein</fullName>
    </submittedName>
</protein>
<accession>A0A8X7WLG2</accession>
<sequence>MTHPDEENRQMKASKNSIDMLGFAADAHCWIPTRCPCGGENHQRGGSGPEILIFLFHLLNLSSDVFL</sequence>
<proteinExistence type="predicted"/>
<comment type="caution">
    <text evidence="1">The sequence shown here is derived from an EMBL/GenBank/DDBJ whole genome shotgun (WGS) entry which is preliminary data.</text>
</comment>
<reference evidence="1 2" key="1">
    <citation type="submission" date="2020-02" db="EMBL/GenBank/DDBJ databases">
        <authorList>
            <person name="Ma Q."/>
            <person name="Huang Y."/>
            <person name="Song X."/>
            <person name="Pei D."/>
        </authorList>
    </citation>
    <scope>NUCLEOTIDE SEQUENCE [LARGE SCALE GENOMIC DNA]</scope>
    <source>
        <strain evidence="1">Sxm20200214</strain>
        <tissue evidence="1">Leaf</tissue>
    </source>
</reference>
<evidence type="ECO:0000313" key="1">
    <source>
        <dbReference type="EMBL" id="KAG2330223.1"/>
    </source>
</evidence>
<evidence type="ECO:0000313" key="2">
    <source>
        <dbReference type="Proteomes" id="UP000886595"/>
    </source>
</evidence>
<keyword evidence="2" id="KW-1185">Reference proteome</keyword>
<gene>
    <name evidence="1" type="ORF">Bca52824_001403</name>
</gene>
<dbReference type="AlphaFoldDB" id="A0A8X7WLG2"/>
<organism evidence="1 2">
    <name type="scientific">Brassica carinata</name>
    <name type="common">Ethiopian mustard</name>
    <name type="synonym">Abyssinian cabbage</name>
    <dbReference type="NCBI Taxonomy" id="52824"/>
    <lineage>
        <taxon>Eukaryota</taxon>
        <taxon>Viridiplantae</taxon>
        <taxon>Streptophyta</taxon>
        <taxon>Embryophyta</taxon>
        <taxon>Tracheophyta</taxon>
        <taxon>Spermatophyta</taxon>
        <taxon>Magnoliopsida</taxon>
        <taxon>eudicotyledons</taxon>
        <taxon>Gunneridae</taxon>
        <taxon>Pentapetalae</taxon>
        <taxon>rosids</taxon>
        <taxon>malvids</taxon>
        <taxon>Brassicales</taxon>
        <taxon>Brassicaceae</taxon>
        <taxon>Brassiceae</taxon>
        <taxon>Brassica</taxon>
    </lineage>
</organism>